<feature type="coiled-coil region" evidence="1">
    <location>
        <begin position="351"/>
        <end position="406"/>
    </location>
</feature>
<protein>
    <recommendedName>
        <fullName evidence="4">Glycosyltransferase subfamily 4-like N-terminal domain-containing protein</fullName>
    </recommendedName>
</protein>
<dbReference type="RefSeq" id="WP_248341199.1">
    <property type="nucleotide sequence ID" value="NZ_AP025592.1"/>
</dbReference>
<name>A0ABN6NB05_9BACT</name>
<reference evidence="3" key="1">
    <citation type="journal article" date="2022" name="Int. J. Syst. Evol. Microbiol.">
        <title>Anaeromyxobacter oryzae sp. nov., Anaeromyxobacter diazotrophicus sp. nov. and Anaeromyxobacter paludicola sp. nov., isolated from paddy soils.</title>
        <authorList>
            <person name="Itoh H."/>
            <person name="Xu Z."/>
            <person name="Mise K."/>
            <person name="Masuda Y."/>
            <person name="Ushijima N."/>
            <person name="Hayakawa C."/>
            <person name="Shiratori Y."/>
            <person name="Senoo K."/>
        </authorList>
    </citation>
    <scope>NUCLEOTIDE SEQUENCE [LARGE SCALE GENOMIC DNA]</scope>
    <source>
        <strain evidence="3">Red630</strain>
    </source>
</reference>
<evidence type="ECO:0000313" key="2">
    <source>
        <dbReference type="EMBL" id="BDG09269.1"/>
    </source>
</evidence>
<gene>
    <name evidence="2" type="ORF">AMPC_23820</name>
</gene>
<dbReference type="EMBL" id="AP025592">
    <property type="protein sequence ID" value="BDG09269.1"/>
    <property type="molecule type" value="Genomic_DNA"/>
</dbReference>
<organism evidence="2 3">
    <name type="scientific">Anaeromyxobacter paludicola</name>
    <dbReference type="NCBI Taxonomy" id="2918171"/>
    <lineage>
        <taxon>Bacteria</taxon>
        <taxon>Pseudomonadati</taxon>
        <taxon>Myxococcota</taxon>
        <taxon>Myxococcia</taxon>
        <taxon>Myxococcales</taxon>
        <taxon>Cystobacterineae</taxon>
        <taxon>Anaeromyxobacteraceae</taxon>
        <taxon>Anaeromyxobacter</taxon>
    </lineage>
</organism>
<evidence type="ECO:0008006" key="4">
    <source>
        <dbReference type="Google" id="ProtNLM"/>
    </source>
</evidence>
<evidence type="ECO:0000313" key="3">
    <source>
        <dbReference type="Proteomes" id="UP001162734"/>
    </source>
</evidence>
<accession>A0ABN6NB05</accession>
<keyword evidence="3" id="KW-1185">Reference proteome</keyword>
<dbReference type="Proteomes" id="UP001162734">
    <property type="component" value="Chromosome"/>
</dbReference>
<proteinExistence type="predicted"/>
<sequence>MKILIANHHLAERAGSELYTKELATALSRRGHEVAAFTFVPGAIADELRAAGVPVLTPADGEAVEAFAPEVVHVQHVPCLCFLAGLRLDAAAIFSSLGPRPALEAAPPLWEGVSLGLAVSEEVRDGLAATPFGRAVPLRIARNWFDDHGLVRPAAPRPRPVRELLVVTNHLAPALGAALDRIAAARPGFRWTHWGLPAASMPIDPARLAAFDAVITIGRTALLAGALGVPCLLLDVHGCDGWLEAGRLDALAARNFSGRLEGRRPSDAELEALLFEACPALDLSAVAEACWSRFRLGRRCEELEALYAEARRAGPRLGARSRAVFGRLGEALRDGYAAARHEDGARRGRALEEARARLAGAEEDAHRLQQILDRVSAALAEAETRAAAAERRRAEAQARLDALARSVAVRLVRAGKRIPGVHRAYLAAKELLAG</sequence>
<dbReference type="Gene3D" id="3.40.50.2000">
    <property type="entry name" value="Glycogen Phosphorylase B"/>
    <property type="match status" value="1"/>
</dbReference>
<evidence type="ECO:0000256" key="1">
    <source>
        <dbReference type="SAM" id="Coils"/>
    </source>
</evidence>
<keyword evidence="1" id="KW-0175">Coiled coil</keyword>
<dbReference type="SUPFAM" id="SSF53756">
    <property type="entry name" value="UDP-Glycosyltransferase/glycogen phosphorylase"/>
    <property type="match status" value="1"/>
</dbReference>